<dbReference type="RefSeq" id="WP_066077926.1">
    <property type="nucleotide sequence ID" value="NZ_CP181246.1"/>
</dbReference>
<accession>A0A378UHI8</accession>
<reference evidence="1 2" key="1">
    <citation type="submission" date="2018-06" db="EMBL/GenBank/DDBJ databases">
        <authorList>
            <consortium name="Pathogen Informatics"/>
            <person name="Doyle S."/>
        </authorList>
    </citation>
    <scope>NUCLEOTIDE SEQUENCE [LARGE SCALE GENOMIC DNA]</scope>
    <source>
        <strain evidence="1 2">NCTC10295</strain>
    </source>
</reference>
<organism evidence="1 2">
    <name type="scientific">Bergeriella denitrificans</name>
    <name type="common">Neisseria denitrificans</name>
    <dbReference type="NCBI Taxonomy" id="494"/>
    <lineage>
        <taxon>Bacteria</taxon>
        <taxon>Pseudomonadati</taxon>
        <taxon>Pseudomonadota</taxon>
        <taxon>Betaproteobacteria</taxon>
        <taxon>Neisseriales</taxon>
        <taxon>Neisseriaceae</taxon>
        <taxon>Bergeriella</taxon>
    </lineage>
</organism>
<gene>
    <name evidence="1" type="ORF">NCTC10295_01636</name>
</gene>
<keyword evidence="2" id="KW-1185">Reference proteome</keyword>
<evidence type="ECO:0000313" key="1">
    <source>
        <dbReference type="EMBL" id="STZ76848.1"/>
    </source>
</evidence>
<evidence type="ECO:0000313" key="2">
    <source>
        <dbReference type="Proteomes" id="UP000254651"/>
    </source>
</evidence>
<name>A0A378UHI8_BERDE</name>
<proteinExistence type="predicted"/>
<dbReference type="Proteomes" id="UP000254651">
    <property type="component" value="Unassembled WGS sequence"/>
</dbReference>
<dbReference type="EMBL" id="UGQS01000002">
    <property type="protein sequence ID" value="STZ76848.1"/>
    <property type="molecule type" value="Genomic_DNA"/>
</dbReference>
<protein>
    <submittedName>
        <fullName evidence="1">Uncharacterized protein conserved in bacteria</fullName>
    </submittedName>
</protein>
<sequence length="105" mass="11957">MTRQDELHKDTEQWENRELGASEAHVRRADVNLNALDEALGLKPISIRLQQGMIDDLKAIAAFHGIGYQPLIKQVLARFIEGEQKKLANELIREALKQREKKDAA</sequence>
<dbReference type="AlphaFoldDB" id="A0A378UHI8"/>